<accession>A0A8H3LNU8</accession>
<dbReference type="EMBL" id="BLAL01000187">
    <property type="protein sequence ID" value="GES89431.1"/>
    <property type="molecule type" value="Genomic_DNA"/>
</dbReference>
<feature type="region of interest" description="Disordered" evidence="1">
    <location>
        <begin position="1"/>
        <end position="24"/>
    </location>
</feature>
<dbReference type="OrthoDB" id="2415317at2759"/>
<sequence>MESERSNNTSLHVSLTNEEEFDPQYEKESVQEKSKTCSLCNKSNSLFKPNGANLESVNNDARLNPKEEKDRVKKFFKKLSNKLQDFNLFLVRNMKMRNPTTPDMVFVKLHNKILNAEKKLVEYNLFILVKLQKSCLI</sequence>
<reference evidence="2" key="1">
    <citation type="submission" date="2019-10" db="EMBL/GenBank/DDBJ databases">
        <title>Conservation and host-specific expression of non-tandemly repeated heterogenous ribosome RNA gene in arbuscular mycorrhizal fungi.</title>
        <authorList>
            <person name="Maeda T."/>
            <person name="Kobayashi Y."/>
            <person name="Nakagawa T."/>
            <person name="Ezawa T."/>
            <person name="Yamaguchi K."/>
            <person name="Bino T."/>
            <person name="Nishimoto Y."/>
            <person name="Shigenobu S."/>
            <person name="Kawaguchi M."/>
        </authorList>
    </citation>
    <scope>NUCLEOTIDE SEQUENCE</scope>
    <source>
        <strain evidence="2">HR1</strain>
    </source>
</reference>
<evidence type="ECO:0000256" key="1">
    <source>
        <dbReference type="SAM" id="MobiDB-lite"/>
    </source>
</evidence>
<organism evidence="2 3">
    <name type="scientific">Rhizophagus clarus</name>
    <dbReference type="NCBI Taxonomy" id="94130"/>
    <lineage>
        <taxon>Eukaryota</taxon>
        <taxon>Fungi</taxon>
        <taxon>Fungi incertae sedis</taxon>
        <taxon>Mucoromycota</taxon>
        <taxon>Glomeromycotina</taxon>
        <taxon>Glomeromycetes</taxon>
        <taxon>Glomerales</taxon>
        <taxon>Glomeraceae</taxon>
        <taxon>Rhizophagus</taxon>
    </lineage>
</organism>
<evidence type="ECO:0000313" key="2">
    <source>
        <dbReference type="EMBL" id="GES89431.1"/>
    </source>
</evidence>
<dbReference type="Proteomes" id="UP000615446">
    <property type="component" value="Unassembled WGS sequence"/>
</dbReference>
<dbReference type="AlphaFoldDB" id="A0A8H3LNU8"/>
<protein>
    <submittedName>
        <fullName evidence="2">Uncharacterized protein</fullName>
    </submittedName>
</protein>
<name>A0A8H3LNU8_9GLOM</name>
<gene>
    <name evidence="2" type="ORF">RCL2_001633100</name>
</gene>
<evidence type="ECO:0000313" key="3">
    <source>
        <dbReference type="Proteomes" id="UP000615446"/>
    </source>
</evidence>
<feature type="compositionally biased region" description="Polar residues" evidence="1">
    <location>
        <begin position="1"/>
        <end position="16"/>
    </location>
</feature>
<comment type="caution">
    <text evidence="2">The sequence shown here is derived from an EMBL/GenBank/DDBJ whole genome shotgun (WGS) entry which is preliminary data.</text>
</comment>
<proteinExistence type="predicted"/>